<dbReference type="Gene3D" id="4.10.240.10">
    <property type="entry name" value="Zn(2)-C6 fungal-type DNA-binding domain"/>
    <property type="match status" value="1"/>
</dbReference>
<keyword evidence="4" id="KW-1185">Reference proteome</keyword>
<name>A0AA39L5V7_SARSR</name>
<dbReference type="EMBL" id="JAPDFR010000007">
    <property type="protein sequence ID" value="KAK0385100.1"/>
    <property type="molecule type" value="Genomic_DNA"/>
</dbReference>
<dbReference type="InterPro" id="IPR036864">
    <property type="entry name" value="Zn2-C6_fun-type_DNA-bd_sf"/>
</dbReference>
<dbReference type="AlphaFoldDB" id="A0AA39L5V7"/>
<feature type="domain" description="Zn(2)-C6 fungal-type" evidence="2">
    <location>
        <begin position="7"/>
        <end position="39"/>
    </location>
</feature>
<sequence>MTDLRQACDRCHGKKLRCSKHPGAQTCTRCDRASALCVFSPPAKPVRSVPQATPCPDWLACLTEPSAITSNAELLEDLPLTDMLMLTTVLQSADQIYTNLPGEELYHVPVAQAAEHQARASQMLGLEDTFEKYMQALQQLELLYPIILARAATRDIDYRDVCKVDDCHHHTRETPPPESRSLRPNQFDYTLIQLLLACHQRLVDIAEAVLELGAQCFDRARELTPGNMQFDVPDIRAGSLLISKPTAAGMWMNMLRDSLVVLQKHLRPLPDILAAVRNPAEDEAQILNLQSKIITRRTQSGMEQLDRFRKGLLELDILPS</sequence>
<accession>A0AA39L5V7</accession>
<dbReference type="PROSITE" id="PS50048">
    <property type="entry name" value="ZN2_CY6_FUNGAL_2"/>
    <property type="match status" value="1"/>
</dbReference>
<dbReference type="Pfam" id="PF00172">
    <property type="entry name" value="Zn_clus"/>
    <property type="match status" value="1"/>
</dbReference>
<organism evidence="3 4">
    <name type="scientific">Sarocladium strictum</name>
    <name type="common">Black bundle disease fungus</name>
    <name type="synonym">Acremonium strictum</name>
    <dbReference type="NCBI Taxonomy" id="5046"/>
    <lineage>
        <taxon>Eukaryota</taxon>
        <taxon>Fungi</taxon>
        <taxon>Dikarya</taxon>
        <taxon>Ascomycota</taxon>
        <taxon>Pezizomycotina</taxon>
        <taxon>Sordariomycetes</taxon>
        <taxon>Hypocreomycetidae</taxon>
        <taxon>Hypocreales</taxon>
        <taxon>Sarocladiaceae</taxon>
        <taxon>Sarocladium</taxon>
    </lineage>
</organism>
<evidence type="ECO:0000256" key="1">
    <source>
        <dbReference type="ARBA" id="ARBA00023242"/>
    </source>
</evidence>
<dbReference type="SMART" id="SM00066">
    <property type="entry name" value="GAL4"/>
    <property type="match status" value="1"/>
</dbReference>
<proteinExistence type="predicted"/>
<evidence type="ECO:0000313" key="3">
    <source>
        <dbReference type="EMBL" id="KAK0385100.1"/>
    </source>
</evidence>
<keyword evidence="1" id="KW-0539">Nucleus</keyword>
<gene>
    <name evidence="3" type="ORF">NLU13_7578</name>
</gene>
<dbReference type="CDD" id="cd00067">
    <property type="entry name" value="GAL4"/>
    <property type="match status" value="1"/>
</dbReference>
<comment type="caution">
    <text evidence="3">The sequence shown here is derived from an EMBL/GenBank/DDBJ whole genome shotgun (WGS) entry which is preliminary data.</text>
</comment>
<dbReference type="PROSITE" id="PS00463">
    <property type="entry name" value="ZN2_CY6_FUNGAL_1"/>
    <property type="match status" value="1"/>
</dbReference>
<protein>
    <recommendedName>
        <fullName evidence="2">Zn(2)-C6 fungal-type domain-containing protein</fullName>
    </recommendedName>
</protein>
<evidence type="ECO:0000259" key="2">
    <source>
        <dbReference type="PROSITE" id="PS50048"/>
    </source>
</evidence>
<dbReference type="InterPro" id="IPR001138">
    <property type="entry name" value="Zn2Cys6_DnaBD"/>
</dbReference>
<evidence type="ECO:0000313" key="4">
    <source>
        <dbReference type="Proteomes" id="UP001175261"/>
    </source>
</evidence>
<dbReference type="GO" id="GO:0008270">
    <property type="term" value="F:zinc ion binding"/>
    <property type="evidence" value="ECO:0007669"/>
    <property type="project" value="InterPro"/>
</dbReference>
<dbReference type="Proteomes" id="UP001175261">
    <property type="component" value="Unassembled WGS sequence"/>
</dbReference>
<dbReference type="SUPFAM" id="SSF57701">
    <property type="entry name" value="Zn2/Cys6 DNA-binding domain"/>
    <property type="match status" value="1"/>
</dbReference>
<reference evidence="3" key="1">
    <citation type="submission" date="2022-10" db="EMBL/GenBank/DDBJ databases">
        <title>Determination and structural analysis of whole genome sequence of Sarocladium strictum F4-1.</title>
        <authorList>
            <person name="Hu L."/>
            <person name="Jiang Y."/>
        </authorList>
    </citation>
    <scope>NUCLEOTIDE SEQUENCE</scope>
    <source>
        <strain evidence="3">F4-1</strain>
    </source>
</reference>
<dbReference type="GO" id="GO:0000981">
    <property type="term" value="F:DNA-binding transcription factor activity, RNA polymerase II-specific"/>
    <property type="evidence" value="ECO:0007669"/>
    <property type="project" value="InterPro"/>
</dbReference>